<dbReference type="InterPro" id="IPR029058">
    <property type="entry name" value="AB_hydrolase_fold"/>
</dbReference>
<keyword evidence="1" id="KW-0812">Transmembrane</keyword>
<comment type="caution">
    <text evidence="3">The sequence shown here is derived from an EMBL/GenBank/DDBJ whole genome shotgun (WGS) entry which is preliminary data.</text>
</comment>
<dbReference type="InterPro" id="IPR055782">
    <property type="entry name" value="DUF7358"/>
</dbReference>
<reference evidence="3" key="1">
    <citation type="journal article" date="2018" name="DNA Res.">
        <title>Multiple hybrid de novo genome assembly of finger millet, an orphan allotetraploid crop.</title>
        <authorList>
            <person name="Hatakeyama M."/>
            <person name="Aluri S."/>
            <person name="Balachadran M.T."/>
            <person name="Sivarajan S.R."/>
            <person name="Patrignani A."/>
            <person name="Gruter S."/>
            <person name="Poveda L."/>
            <person name="Shimizu-Inatsugi R."/>
            <person name="Baeten J."/>
            <person name="Francoijs K.J."/>
            <person name="Nataraja K.N."/>
            <person name="Reddy Y.A.N."/>
            <person name="Phadnis S."/>
            <person name="Ravikumar R.L."/>
            <person name="Schlapbach R."/>
            <person name="Sreeman S.M."/>
            <person name="Shimizu K.K."/>
        </authorList>
    </citation>
    <scope>NUCLEOTIDE SEQUENCE</scope>
</reference>
<dbReference type="Gene3D" id="3.40.50.1820">
    <property type="entry name" value="alpha/beta hydrolase"/>
    <property type="match status" value="1"/>
</dbReference>
<evidence type="ECO:0000313" key="4">
    <source>
        <dbReference type="Proteomes" id="UP001054889"/>
    </source>
</evidence>
<dbReference type="PANTHER" id="PTHR47030:SF2">
    <property type="entry name" value="LIPASE CLASS 3 FAMILY PROTEIN"/>
    <property type="match status" value="1"/>
</dbReference>
<dbReference type="Proteomes" id="UP001054889">
    <property type="component" value="Unassembled WGS sequence"/>
</dbReference>
<feature type="transmembrane region" description="Helical" evidence="1">
    <location>
        <begin position="101"/>
        <end position="121"/>
    </location>
</feature>
<gene>
    <name evidence="3" type="primary">gb15217</name>
    <name evidence="3" type="ORF">PR202_gb15217</name>
</gene>
<dbReference type="Pfam" id="PF24057">
    <property type="entry name" value="DUF7358"/>
    <property type="match status" value="1"/>
</dbReference>
<dbReference type="AlphaFoldDB" id="A0AAV5EXQ0"/>
<feature type="domain" description="DUF7358" evidence="2">
    <location>
        <begin position="66"/>
        <end position="158"/>
    </location>
</feature>
<evidence type="ECO:0000313" key="3">
    <source>
        <dbReference type="EMBL" id="GJN27218.1"/>
    </source>
</evidence>
<feature type="transmembrane region" description="Helical" evidence="1">
    <location>
        <begin position="69"/>
        <end position="89"/>
    </location>
</feature>
<proteinExistence type="predicted"/>
<organism evidence="3 4">
    <name type="scientific">Eleusine coracana subsp. coracana</name>
    <dbReference type="NCBI Taxonomy" id="191504"/>
    <lineage>
        <taxon>Eukaryota</taxon>
        <taxon>Viridiplantae</taxon>
        <taxon>Streptophyta</taxon>
        <taxon>Embryophyta</taxon>
        <taxon>Tracheophyta</taxon>
        <taxon>Spermatophyta</taxon>
        <taxon>Magnoliopsida</taxon>
        <taxon>Liliopsida</taxon>
        <taxon>Poales</taxon>
        <taxon>Poaceae</taxon>
        <taxon>PACMAD clade</taxon>
        <taxon>Chloridoideae</taxon>
        <taxon>Cynodonteae</taxon>
        <taxon>Eleusininae</taxon>
        <taxon>Eleusine</taxon>
    </lineage>
</organism>
<dbReference type="PANTHER" id="PTHR47030">
    <property type="entry name" value="LIPASE CLASS 3 FAMILY PROTEIN"/>
    <property type="match status" value="1"/>
</dbReference>
<dbReference type="EMBL" id="BQKI01000079">
    <property type="protein sequence ID" value="GJN27218.1"/>
    <property type="molecule type" value="Genomic_DNA"/>
</dbReference>
<keyword evidence="1" id="KW-1133">Transmembrane helix</keyword>
<reference evidence="3" key="2">
    <citation type="submission" date="2021-12" db="EMBL/GenBank/DDBJ databases">
        <title>Resequencing data analysis of finger millet.</title>
        <authorList>
            <person name="Hatakeyama M."/>
            <person name="Aluri S."/>
            <person name="Balachadran M.T."/>
            <person name="Sivarajan S.R."/>
            <person name="Poveda L."/>
            <person name="Shimizu-Inatsugi R."/>
            <person name="Schlapbach R."/>
            <person name="Sreeman S.M."/>
            <person name="Shimizu K.K."/>
        </authorList>
    </citation>
    <scope>NUCLEOTIDE SEQUENCE</scope>
</reference>
<keyword evidence="1" id="KW-0472">Membrane</keyword>
<protein>
    <recommendedName>
        <fullName evidence="2">DUF7358 domain-containing protein</fullName>
    </recommendedName>
</protein>
<evidence type="ECO:0000259" key="2">
    <source>
        <dbReference type="Pfam" id="PF24057"/>
    </source>
</evidence>
<accession>A0AAV5EXQ0</accession>
<keyword evidence="4" id="KW-1185">Reference proteome</keyword>
<evidence type="ECO:0000256" key="1">
    <source>
        <dbReference type="SAM" id="Phobius"/>
    </source>
</evidence>
<name>A0AAV5EXQ0_ELECO</name>
<sequence length="494" mass="54290">MPRKSLLPIRGPTTPPPFLLLRRLLPRRRAPSLPPPPPARRRLAMARAAGDPVAAAAAAASFRVGMVRVVSFLVGGLNLAVLLLGLYLIDAVLPTGCHGGHAFAAASALAAIRVLAMIGAARAQHATADAIARCHLHEADASVAADAVARHDIRDRMKLIRTVLEEDEVYSVARLLGDLVAYRASGTGHLEFLAGWLSCPVLPNDQESGNCPFTFAQHRRPALDGDNWWRGHAAAFLRFVNIPPKALLRGRVCQSKREAAYFVVVLHDKKTVVIAVRGTETPEDLLTDGLCRECAFTMEDLDGLVKFQANGVNGDMIEGYTDDTRMAVTESAVPNEGQFPHRHSLCNTEPQNMHNSFVEYNGSSTSIDEHRSYEGLSSDRDLQIIPIDGPDAGQTSYTEIPVEPPEMFLAGSIIHIVRQRRSLFPLWKCWNMQETGPPYKALLAKRENFRDLAITPSMFTDHLPWRCHYAMQRILEAQSPEAGANSDSQVERLV</sequence>